<feature type="transmembrane region" description="Helical" evidence="5">
    <location>
        <begin position="6"/>
        <end position="25"/>
    </location>
</feature>
<dbReference type="EMBL" id="CP115149">
    <property type="protein sequence ID" value="WBL36707.1"/>
    <property type="molecule type" value="Genomic_DNA"/>
</dbReference>
<evidence type="ECO:0000256" key="5">
    <source>
        <dbReference type="SAM" id="Phobius"/>
    </source>
</evidence>
<reference evidence="7 8" key="1">
    <citation type="journal article" date="2023" name="ISME J.">
        <title>Thermophilic Dehalococcoidia with unusual traits shed light on an unexpected past.</title>
        <authorList>
            <person name="Palmer M."/>
            <person name="Covington J.K."/>
            <person name="Zhou E.M."/>
            <person name="Thomas S.C."/>
            <person name="Habib N."/>
            <person name="Seymour C.O."/>
            <person name="Lai D."/>
            <person name="Johnston J."/>
            <person name="Hashimi A."/>
            <person name="Jiao J.Y."/>
            <person name="Muok A.R."/>
            <person name="Liu L."/>
            <person name="Xian W.D."/>
            <person name="Zhi X.Y."/>
            <person name="Li M.M."/>
            <person name="Silva L.P."/>
            <person name="Bowen B.P."/>
            <person name="Louie K."/>
            <person name="Briegel A."/>
            <person name="Pett-Ridge J."/>
            <person name="Weber P.K."/>
            <person name="Tocheva E.I."/>
            <person name="Woyke T."/>
            <person name="Northen T.R."/>
            <person name="Mayali X."/>
            <person name="Li W.J."/>
            <person name="Hedlund B.P."/>
        </authorList>
    </citation>
    <scope>NUCLEOTIDE SEQUENCE [LARGE SCALE GENOMIC DNA]</scope>
    <source>
        <strain evidence="7 8">YIM 72310</strain>
    </source>
</reference>
<feature type="domain" description="DUF1232" evidence="6">
    <location>
        <begin position="60"/>
        <end position="94"/>
    </location>
</feature>
<dbReference type="InterPro" id="IPR010652">
    <property type="entry name" value="DUF1232"/>
</dbReference>
<evidence type="ECO:0000256" key="4">
    <source>
        <dbReference type="ARBA" id="ARBA00023136"/>
    </source>
</evidence>
<sequence length="131" mass="13958">MDWLIAAAAVLAATGAGLALGWWGLRRSAAGRRFLGLRRRQKLRFLRALLRAGRLGWAGRLAAAALLGYLLLPFDLIPDVIPVLGMADDAAVFVLFMWLLLAVVSRASLEAAFAEAEGAERSDGAEGDEGP</sequence>
<evidence type="ECO:0000256" key="1">
    <source>
        <dbReference type="ARBA" id="ARBA00004127"/>
    </source>
</evidence>
<evidence type="ECO:0000256" key="2">
    <source>
        <dbReference type="ARBA" id="ARBA00022692"/>
    </source>
</evidence>
<keyword evidence="2 5" id="KW-0812">Transmembrane</keyword>
<feature type="transmembrane region" description="Helical" evidence="5">
    <location>
        <begin position="45"/>
        <end position="70"/>
    </location>
</feature>
<keyword evidence="3 5" id="KW-1133">Transmembrane helix</keyword>
<evidence type="ECO:0000259" key="6">
    <source>
        <dbReference type="Pfam" id="PF06803"/>
    </source>
</evidence>
<accession>A0ABY7M8X0</accession>
<evidence type="ECO:0000313" key="7">
    <source>
        <dbReference type="EMBL" id="WBL36707.1"/>
    </source>
</evidence>
<keyword evidence="4 5" id="KW-0472">Membrane</keyword>
<keyword evidence="8" id="KW-1185">Reference proteome</keyword>
<organism evidence="7 8">
    <name type="scientific">Tepidiforma flava</name>
    <dbReference type="NCBI Taxonomy" id="3004094"/>
    <lineage>
        <taxon>Bacteria</taxon>
        <taxon>Bacillati</taxon>
        <taxon>Chloroflexota</taxon>
        <taxon>Tepidiformia</taxon>
        <taxon>Tepidiformales</taxon>
        <taxon>Tepidiformaceae</taxon>
        <taxon>Tepidiforma</taxon>
    </lineage>
</organism>
<evidence type="ECO:0000256" key="3">
    <source>
        <dbReference type="ARBA" id="ARBA00022989"/>
    </source>
</evidence>
<dbReference type="Pfam" id="PF06803">
    <property type="entry name" value="DUF1232"/>
    <property type="match status" value="1"/>
</dbReference>
<name>A0ABY7M8X0_9CHLR</name>
<dbReference type="Proteomes" id="UP001212803">
    <property type="component" value="Chromosome"/>
</dbReference>
<comment type="subcellular location">
    <subcellularLocation>
        <location evidence="1">Endomembrane system</location>
        <topology evidence="1">Multi-pass membrane protein</topology>
    </subcellularLocation>
</comment>
<proteinExistence type="predicted"/>
<evidence type="ECO:0000313" key="8">
    <source>
        <dbReference type="Proteomes" id="UP001212803"/>
    </source>
</evidence>
<gene>
    <name evidence="7" type="ORF">O0235_03890</name>
</gene>
<protein>
    <submittedName>
        <fullName evidence="7">YkvA family protein</fullName>
    </submittedName>
</protein>
<feature type="transmembrane region" description="Helical" evidence="5">
    <location>
        <begin position="90"/>
        <end position="109"/>
    </location>
</feature>
<dbReference type="RefSeq" id="WP_270057224.1">
    <property type="nucleotide sequence ID" value="NZ_CP115149.1"/>
</dbReference>